<dbReference type="KEGG" id="tva:5468664"/>
<dbReference type="RefSeq" id="XP_001584091.1">
    <property type="nucleotide sequence ID" value="XM_001584041.1"/>
</dbReference>
<gene>
    <name evidence="2" type="ORF">TVAG_183410</name>
</gene>
<dbReference type="EMBL" id="DS113180">
    <property type="protein sequence ID" value="EAY23105.1"/>
    <property type="molecule type" value="Genomic_DNA"/>
</dbReference>
<dbReference type="Proteomes" id="UP000001542">
    <property type="component" value="Unassembled WGS sequence"/>
</dbReference>
<proteinExistence type="predicted"/>
<protein>
    <submittedName>
        <fullName evidence="2">Uncharacterized protein</fullName>
    </submittedName>
</protein>
<name>A2D979_TRIV3</name>
<evidence type="ECO:0000256" key="1">
    <source>
        <dbReference type="SAM" id="MobiDB-lite"/>
    </source>
</evidence>
<reference evidence="2" key="2">
    <citation type="journal article" date="2007" name="Science">
        <title>Draft genome sequence of the sexually transmitted pathogen Trichomonas vaginalis.</title>
        <authorList>
            <person name="Carlton J.M."/>
            <person name="Hirt R.P."/>
            <person name="Silva J.C."/>
            <person name="Delcher A.L."/>
            <person name="Schatz M."/>
            <person name="Zhao Q."/>
            <person name="Wortman J.R."/>
            <person name="Bidwell S.L."/>
            <person name="Alsmark U.C.M."/>
            <person name="Besteiro S."/>
            <person name="Sicheritz-Ponten T."/>
            <person name="Noel C.J."/>
            <person name="Dacks J.B."/>
            <person name="Foster P.G."/>
            <person name="Simillion C."/>
            <person name="Van de Peer Y."/>
            <person name="Miranda-Saavedra D."/>
            <person name="Barton G.J."/>
            <person name="Westrop G.D."/>
            <person name="Mueller S."/>
            <person name="Dessi D."/>
            <person name="Fiori P.L."/>
            <person name="Ren Q."/>
            <person name="Paulsen I."/>
            <person name="Zhang H."/>
            <person name="Bastida-Corcuera F.D."/>
            <person name="Simoes-Barbosa A."/>
            <person name="Brown M.T."/>
            <person name="Hayes R.D."/>
            <person name="Mukherjee M."/>
            <person name="Okumura C.Y."/>
            <person name="Schneider R."/>
            <person name="Smith A.J."/>
            <person name="Vanacova S."/>
            <person name="Villalvazo M."/>
            <person name="Haas B.J."/>
            <person name="Pertea M."/>
            <person name="Feldblyum T.V."/>
            <person name="Utterback T.R."/>
            <person name="Shu C.L."/>
            <person name="Osoegawa K."/>
            <person name="de Jong P.J."/>
            <person name="Hrdy I."/>
            <person name="Horvathova L."/>
            <person name="Zubacova Z."/>
            <person name="Dolezal P."/>
            <person name="Malik S.B."/>
            <person name="Logsdon J.M. Jr."/>
            <person name="Henze K."/>
            <person name="Gupta A."/>
            <person name="Wang C.C."/>
            <person name="Dunne R.L."/>
            <person name="Upcroft J.A."/>
            <person name="Upcroft P."/>
            <person name="White O."/>
            <person name="Salzberg S.L."/>
            <person name="Tang P."/>
            <person name="Chiu C.-H."/>
            <person name="Lee Y.-S."/>
            <person name="Embley T.M."/>
            <person name="Coombs G.H."/>
            <person name="Mottram J.C."/>
            <person name="Tachezy J."/>
            <person name="Fraser-Liggett C.M."/>
            <person name="Johnson P.J."/>
        </authorList>
    </citation>
    <scope>NUCLEOTIDE SEQUENCE [LARGE SCALE GENOMIC DNA]</scope>
    <source>
        <strain evidence="2">G3</strain>
    </source>
</reference>
<accession>A2D979</accession>
<feature type="region of interest" description="Disordered" evidence="1">
    <location>
        <begin position="87"/>
        <end position="119"/>
    </location>
</feature>
<dbReference type="AlphaFoldDB" id="A2D979"/>
<dbReference type="VEuPathDB" id="TrichDB:TVAG_183410"/>
<feature type="compositionally biased region" description="Low complexity" evidence="1">
    <location>
        <begin position="95"/>
        <end position="108"/>
    </location>
</feature>
<evidence type="ECO:0000313" key="2">
    <source>
        <dbReference type="EMBL" id="EAY23105.1"/>
    </source>
</evidence>
<dbReference type="VEuPathDB" id="TrichDB:TVAGG3_0771150"/>
<keyword evidence="3" id="KW-1185">Reference proteome</keyword>
<sequence>MRNENKLFNIIYNIVHEKGKNYFPLFEFIKFKELGDSEMKKFMEFCSLQNPSEPIWKNICARFTKEPKESKHSISSPKSHKISVPAILPHEDLTVETPITEEPTQTPRSSRKKSSPEKEYQVGHDLLSGIFASMSTMKGKVSLSSSSKNTGFISLLLKKDNNTNF</sequence>
<dbReference type="InParanoid" id="A2D979"/>
<evidence type="ECO:0000313" key="3">
    <source>
        <dbReference type="Proteomes" id="UP000001542"/>
    </source>
</evidence>
<organism evidence="2 3">
    <name type="scientific">Trichomonas vaginalis (strain ATCC PRA-98 / G3)</name>
    <dbReference type="NCBI Taxonomy" id="412133"/>
    <lineage>
        <taxon>Eukaryota</taxon>
        <taxon>Metamonada</taxon>
        <taxon>Parabasalia</taxon>
        <taxon>Trichomonadida</taxon>
        <taxon>Trichomonadidae</taxon>
        <taxon>Trichomonas</taxon>
    </lineage>
</organism>
<reference evidence="2" key="1">
    <citation type="submission" date="2006-10" db="EMBL/GenBank/DDBJ databases">
        <authorList>
            <person name="Amadeo P."/>
            <person name="Zhao Q."/>
            <person name="Wortman J."/>
            <person name="Fraser-Liggett C."/>
            <person name="Carlton J."/>
        </authorList>
    </citation>
    <scope>NUCLEOTIDE SEQUENCE</scope>
    <source>
        <strain evidence="2">G3</strain>
    </source>
</reference>